<dbReference type="PANTHER" id="PTHR31203">
    <property type="entry name" value="BETA-KERATIN-RELATED PROTEIN-RELATED"/>
    <property type="match status" value="1"/>
</dbReference>
<dbReference type="GO" id="GO:0005882">
    <property type="term" value="C:intermediate filament"/>
    <property type="evidence" value="ECO:0007669"/>
    <property type="project" value="UniProtKB-KW"/>
</dbReference>
<accession>B4X9R6</accession>
<keyword evidence="2 3" id="KW-0416">Keratin</keyword>
<name>B4X9R6_GEKGE</name>
<evidence type="ECO:0000256" key="2">
    <source>
        <dbReference type="ARBA" id="ARBA00022744"/>
    </source>
</evidence>
<proteinExistence type="evidence at transcript level"/>
<dbReference type="PANTHER" id="PTHR31203:SF1">
    <property type="entry name" value="BETA-KERATIN-RELATED PROTEIN-RELATED"/>
    <property type="match status" value="1"/>
</dbReference>
<reference evidence="3" key="1">
    <citation type="submission" date="2018-07" db="EMBL/GenBank/DDBJ databases">
        <title>Gene expression analysis of adhesive pads of gecko digits indicates large-scale production of cysteine-rich and glycine-rich beta-keratins.</title>
        <authorList>
            <person name="Keiper-Hrynko N.M."/>
            <person name="Ganzke T.S."/>
            <person name="Hallahan D.L."/>
            <person name="Toni M."/>
            <person name="Dalla Valle L."/>
            <person name="Alibardi L."/>
        </authorList>
    </citation>
    <scope>NUCLEOTIDE SEQUENCE</scope>
    <source>
        <tissue evidence="3">Adhesive pad epidermis</tissue>
    </source>
</reference>
<dbReference type="AlphaFoldDB" id="B4X9R6"/>
<dbReference type="GO" id="GO:0005200">
    <property type="term" value="F:structural constituent of cytoskeleton"/>
    <property type="evidence" value="ECO:0007669"/>
    <property type="project" value="InterPro"/>
</dbReference>
<evidence type="ECO:0000313" key="3">
    <source>
        <dbReference type="EMBL" id="ABU98604.1"/>
    </source>
</evidence>
<dbReference type="EMBL" id="EF601714">
    <property type="protein sequence ID" value="ABU98604.1"/>
    <property type="molecule type" value="mRNA"/>
</dbReference>
<organism evidence="3">
    <name type="scientific">Gekko gecko</name>
    <name type="common">Tokay gecko</name>
    <dbReference type="NCBI Taxonomy" id="36310"/>
    <lineage>
        <taxon>Eukaryota</taxon>
        <taxon>Metazoa</taxon>
        <taxon>Chordata</taxon>
        <taxon>Craniata</taxon>
        <taxon>Vertebrata</taxon>
        <taxon>Euteleostomi</taxon>
        <taxon>Lepidosauria</taxon>
        <taxon>Squamata</taxon>
        <taxon>Bifurcata</taxon>
        <taxon>Gekkota</taxon>
        <taxon>Gekkonidae</taxon>
        <taxon>Gekkoninae</taxon>
        <taxon>Gekko</taxon>
    </lineage>
</organism>
<protein>
    <submittedName>
        <fullName evidence="3">Beta-keratin 14</fullName>
    </submittedName>
</protein>
<dbReference type="Pfam" id="PF02422">
    <property type="entry name" value="Keratin"/>
    <property type="match status" value="1"/>
</dbReference>
<dbReference type="InterPro" id="IPR003461">
    <property type="entry name" value="Keratin"/>
</dbReference>
<comment type="similarity">
    <text evidence="1">Belongs to the avian keratin family.</text>
</comment>
<evidence type="ECO:0000256" key="1">
    <source>
        <dbReference type="ARBA" id="ARBA00008702"/>
    </source>
</evidence>
<sequence length="184" mass="17500">MTHGGPHFDDPACVSAPGFGSAGLGYGGHHSGALIGAGSPSFAVPSVASSPVIGFGSAGLDQGFASGVPSASLGVLSGVNPSCINQIPPAEVLVQPPPIVMTLPGPILSATGQPVFVGGNTPCAVSYGGSSSGLSGGSGLYGGFGRGLSGGSFGAIGGRLGSYGGSRRGNLILGHQGSICLPPQ</sequence>